<evidence type="ECO:0000256" key="1">
    <source>
        <dbReference type="SAM" id="MobiDB-lite"/>
    </source>
</evidence>
<accession>A0AAE1CQK0</accession>
<sequence length="92" mass="10288">MTHKSDKKEGGTPLVPPSGNMSSVIQFFTSLKILQRSSWLSVPARWRSSEHRGEKMLLSSHFQSFHSDHTTGNKTKQNGLAGNFMKGDINRS</sequence>
<protein>
    <submittedName>
        <fullName evidence="2">Uncharacterized protein</fullName>
    </submittedName>
</protein>
<comment type="caution">
    <text evidence="2">The sequence shown here is derived from an EMBL/GenBank/DDBJ whole genome shotgun (WGS) entry which is preliminary data.</text>
</comment>
<reference evidence="2" key="1">
    <citation type="journal article" date="2023" name="G3 (Bethesda)">
        <title>A reference genome for the long-term kleptoplast-retaining sea slug Elysia crispata morphotype clarki.</title>
        <authorList>
            <person name="Eastman K.E."/>
            <person name="Pendleton A.L."/>
            <person name="Shaikh M.A."/>
            <person name="Suttiyut T."/>
            <person name="Ogas R."/>
            <person name="Tomko P."/>
            <person name="Gavelis G."/>
            <person name="Widhalm J.R."/>
            <person name="Wisecaver J.H."/>
        </authorList>
    </citation>
    <scope>NUCLEOTIDE SEQUENCE</scope>
    <source>
        <strain evidence="2">ECLA1</strain>
    </source>
</reference>
<evidence type="ECO:0000313" key="2">
    <source>
        <dbReference type="EMBL" id="KAK3729041.1"/>
    </source>
</evidence>
<proteinExistence type="predicted"/>
<organism evidence="2 3">
    <name type="scientific">Elysia crispata</name>
    <name type="common">lettuce slug</name>
    <dbReference type="NCBI Taxonomy" id="231223"/>
    <lineage>
        <taxon>Eukaryota</taxon>
        <taxon>Metazoa</taxon>
        <taxon>Spiralia</taxon>
        <taxon>Lophotrochozoa</taxon>
        <taxon>Mollusca</taxon>
        <taxon>Gastropoda</taxon>
        <taxon>Heterobranchia</taxon>
        <taxon>Euthyneura</taxon>
        <taxon>Panpulmonata</taxon>
        <taxon>Sacoglossa</taxon>
        <taxon>Placobranchoidea</taxon>
        <taxon>Plakobranchidae</taxon>
        <taxon>Elysia</taxon>
    </lineage>
</organism>
<name>A0AAE1CQK0_9GAST</name>
<evidence type="ECO:0000313" key="3">
    <source>
        <dbReference type="Proteomes" id="UP001283361"/>
    </source>
</evidence>
<feature type="region of interest" description="Disordered" evidence="1">
    <location>
        <begin position="68"/>
        <end position="92"/>
    </location>
</feature>
<keyword evidence="3" id="KW-1185">Reference proteome</keyword>
<dbReference type="EMBL" id="JAWDGP010007160">
    <property type="protein sequence ID" value="KAK3729041.1"/>
    <property type="molecule type" value="Genomic_DNA"/>
</dbReference>
<dbReference type="AlphaFoldDB" id="A0AAE1CQK0"/>
<gene>
    <name evidence="2" type="ORF">RRG08_005414</name>
</gene>
<dbReference type="Proteomes" id="UP001283361">
    <property type="component" value="Unassembled WGS sequence"/>
</dbReference>